<protein>
    <submittedName>
        <fullName evidence="1">Uncharacterized protein</fullName>
    </submittedName>
</protein>
<dbReference type="RefSeq" id="WP_048053080.1">
    <property type="nucleotide sequence ID" value="NZ_DUJN01000004.1"/>
</dbReference>
<sequence length="140" mass="15231">MKWKVLIVFFLGVLMVGLVAESVTATSQSAISSSAKFSPKPQPQYVIYGRKWKVDGVYYHTTEYTSKRVVATMECYASSGCSLSREVQECTTVSVSGDLKVSTVVIEETLGVTIGEQICKSITCTGYCKYGEKHGFGLGV</sequence>
<comment type="caution">
    <text evidence="1">The sequence shown here is derived from an EMBL/GenBank/DDBJ whole genome shotgun (WGS) entry which is preliminary data.</text>
</comment>
<reference evidence="1" key="1">
    <citation type="journal article" date="2020" name="bioRxiv">
        <title>A rank-normalized archaeal taxonomy based on genome phylogeny resolves widespread incomplete and uneven classifications.</title>
        <authorList>
            <person name="Rinke C."/>
            <person name="Chuvochina M."/>
            <person name="Mussig A.J."/>
            <person name="Chaumeil P.-A."/>
            <person name="Waite D.W."/>
            <person name="Whitman W.B."/>
            <person name="Parks D.H."/>
            <person name="Hugenholtz P."/>
        </authorList>
    </citation>
    <scope>NUCLEOTIDE SEQUENCE</scope>
    <source>
        <strain evidence="1">UBA8834</strain>
    </source>
</reference>
<evidence type="ECO:0000313" key="2">
    <source>
        <dbReference type="Proteomes" id="UP000617544"/>
    </source>
</evidence>
<dbReference type="EMBL" id="DUJN01000004">
    <property type="protein sequence ID" value="HII61125.1"/>
    <property type="molecule type" value="Genomic_DNA"/>
</dbReference>
<organism evidence="1 2">
    <name type="scientific">Pyrococcus horikoshii</name>
    <dbReference type="NCBI Taxonomy" id="53953"/>
    <lineage>
        <taxon>Archaea</taxon>
        <taxon>Methanobacteriati</taxon>
        <taxon>Methanobacteriota</taxon>
        <taxon>Thermococci</taxon>
        <taxon>Thermococcales</taxon>
        <taxon>Thermococcaceae</taxon>
        <taxon>Pyrococcus</taxon>
    </lineage>
</organism>
<proteinExistence type="predicted"/>
<dbReference type="Proteomes" id="UP000617544">
    <property type="component" value="Unassembled WGS sequence"/>
</dbReference>
<evidence type="ECO:0000313" key="1">
    <source>
        <dbReference type="EMBL" id="HII61125.1"/>
    </source>
</evidence>
<accession>A0A832SXD3</accession>
<dbReference type="AlphaFoldDB" id="A0A832SXD3"/>
<gene>
    <name evidence="1" type="ORF">HA331_05125</name>
</gene>
<name>A0A832SXD3_PYRHR</name>